<dbReference type="InterPro" id="IPR000506">
    <property type="entry name" value="KARI_C"/>
</dbReference>
<keyword evidence="5 11" id="KW-0028">Amino-acid biosynthesis</keyword>
<dbReference type="Gene3D" id="3.40.50.720">
    <property type="entry name" value="NAD(P)-binding Rossmann-like Domain"/>
    <property type="match status" value="1"/>
</dbReference>
<dbReference type="GO" id="GO:0009099">
    <property type="term" value="P:L-valine biosynthetic process"/>
    <property type="evidence" value="ECO:0007669"/>
    <property type="project" value="UniProtKB-UniRule"/>
</dbReference>
<evidence type="ECO:0000313" key="15">
    <source>
        <dbReference type="EMBL" id="HGW59867.1"/>
    </source>
</evidence>
<keyword evidence="15" id="KW-0413">Isomerase</keyword>
<comment type="similarity">
    <text evidence="4 11">Belongs to the ketol-acid reductoisomerase family.</text>
</comment>
<dbReference type="InterPro" id="IPR013328">
    <property type="entry name" value="6PGD_dom2"/>
</dbReference>
<sequence>MAKIDFGGVVETVVTREEFPLSKAREVLKNEVIAVLGYGVQGPAQSLNLRDNGFNVIVGQAKEFKKDWDRAVEDGWVEGQTLFDVEEAAKRGIIIMMLVADAAHPIIWPTVKKHLTKGKALYFSHGFSITYRELTGIIPPPDVDVIMVAPKGSGTSVRRNFLSGAGINSSYAVFQDATGRAEERTIALGIGIGSGYLFPTTFEKETYSDLVGERGVLMGALEGIIEAQYATLREHGHSPSEAFNETVEELTQSLIRLVDEHGMDWMYSNCSSTAQRGALDWAPKFREAVLPVFKELYRRVASGEEAKRVLTENAKPDYQKRLNEELAKMRDSELWKAGAVTRSLRPKEEAKKVTEETKGVKGRGED</sequence>
<organism evidence="15">
    <name type="scientific">Caldisericum exile</name>
    <dbReference type="NCBI Taxonomy" id="693075"/>
    <lineage>
        <taxon>Bacteria</taxon>
        <taxon>Pseudomonadati</taxon>
        <taxon>Caldisericota/Cryosericota group</taxon>
        <taxon>Caldisericota</taxon>
        <taxon>Caldisericia</taxon>
        <taxon>Caldisericales</taxon>
        <taxon>Caldisericaceae</taxon>
        <taxon>Caldisericum</taxon>
    </lineage>
</organism>
<dbReference type="GO" id="GO:0004455">
    <property type="term" value="F:ketol-acid reductoisomerase activity"/>
    <property type="evidence" value="ECO:0007669"/>
    <property type="project" value="UniProtKB-UniRule"/>
</dbReference>
<feature type="binding site" evidence="11">
    <location>
        <position position="249"/>
    </location>
    <ligand>
        <name>Mg(2+)</name>
        <dbReference type="ChEBI" id="CHEBI:18420"/>
        <label>2</label>
    </ligand>
</feature>
<dbReference type="EMBL" id="DTHV01000012">
    <property type="protein sequence ID" value="HGW59867.1"/>
    <property type="molecule type" value="Genomic_DNA"/>
</dbReference>
<dbReference type="InterPro" id="IPR013116">
    <property type="entry name" value="KARI_N"/>
</dbReference>
<comment type="pathway">
    <text evidence="2">Amino-acid biosynthesis; L-valine biosynthesis; L-valine from pyruvate: step 2/4.</text>
</comment>
<evidence type="ECO:0000256" key="6">
    <source>
        <dbReference type="ARBA" id="ARBA00022723"/>
    </source>
</evidence>
<evidence type="ECO:0000256" key="1">
    <source>
        <dbReference type="ARBA" id="ARBA00001946"/>
    </source>
</evidence>
<dbReference type="UniPathway" id="UPA00047">
    <property type="reaction ID" value="UER00056"/>
</dbReference>
<dbReference type="Gene3D" id="1.10.1040.10">
    <property type="entry name" value="N-(1-d-carboxylethyl)-l-norvaline Dehydrogenase, domain 2"/>
    <property type="match status" value="3"/>
</dbReference>
<dbReference type="PROSITE" id="PS51851">
    <property type="entry name" value="KARI_C"/>
    <property type="match status" value="1"/>
</dbReference>
<dbReference type="InterPro" id="IPR036291">
    <property type="entry name" value="NAD(P)-bd_dom_sf"/>
</dbReference>
<evidence type="ECO:0000259" key="14">
    <source>
        <dbReference type="PROSITE" id="PS51851"/>
    </source>
</evidence>
<evidence type="ECO:0000256" key="10">
    <source>
        <dbReference type="NCBIfam" id="TIGR00465"/>
    </source>
</evidence>
<comment type="cofactor">
    <cofactor evidence="1">
        <name>Mg(2+)</name>
        <dbReference type="ChEBI" id="CHEBI:18420"/>
    </cofactor>
</comment>
<evidence type="ECO:0000256" key="9">
    <source>
        <dbReference type="ARBA" id="ARBA00023304"/>
    </source>
</evidence>
<dbReference type="NCBIfam" id="TIGR00465">
    <property type="entry name" value="ilvC"/>
    <property type="match status" value="1"/>
</dbReference>
<dbReference type="EC" id="1.1.1.86" evidence="10"/>
<feature type="region of interest" description="Disordered" evidence="12">
    <location>
        <begin position="345"/>
        <end position="366"/>
    </location>
</feature>
<protein>
    <recommendedName>
        <fullName evidence="10">Ketol-acid reductoisomerase</fullName>
        <ecNumber evidence="10">1.1.1.86</ecNumber>
    </recommendedName>
</protein>
<evidence type="ECO:0000256" key="5">
    <source>
        <dbReference type="ARBA" id="ARBA00022605"/>
    </source>
</evidence>
<evidence type="ECO:0000256" key="12">
    <source>
        <dbReference type="SAM" id="MobiDB-lite"/>
    </source>
</evidence>
<dbReference type="SUPFAM" id="SSF51735">
    <property type="entry name" value="NAD(P)-binding Rossmann-fold domains"/>
    <property type="match status" value="1"/>
</dbReference>
<dbReference type="PROSITE" id="PS51850">
    <property type="entry name" value="KARI_N"/>
    <property type="match status" value="1"/>
</dbReference>
<gene>
    <name evidence="15" type="primary">ilvC</name>
    <name evidence="15" type="ORF">ENV82_00260</name>
</gene>
<evidence type="ECO:0000256" key="3">
    <source>
        <dbReference type="ARBA" id="ARBA00004885"/>
    </source>
</evidence>
<comment type="caution">
    <text evidence="15">The sequence shown here is derived from an EMBL/GenBank/DDBJ whole genome shotgun (WGS) entry which is preliminary data.</text>
</comment>
<comment type="pathway">
    <text evidence="3">Amino-acid biosynthesis; L-isoleucine biosynthesis; L-isoleucine from 2-oxobutanoate: step 2/4.</text>
</comment>
<name>A0A7C4U098_9BACT</name>
<dbReference type="PANTHER" id="PTHR21371">
    <property type="entry name" value="KETOL-ACID REDUCTOISOMERASE, MITOCHONDRIAL"/>
    <property type="match status" value="1"/>
</dbReference>
<feature type="binding site" evidence="11">
    <location>
        <position position="209"/>
    </location>
    <ligand>
        <name>Mg(2+)</name>
        <dbReference type="ChEBI" id="CHEBI:18420"/>
        <label>2</label>
    </ligand>
</feature>
<dbReference type="AlphaFoldDB" id="A0A7C4U098"/>
<dbReference type="Pfam" id="PF07991">
    <property type="entry name" value="KARI_N"/>
    <property type="match status" value="1"/>
</dbReference>
<dbReference type="InterPro" id="IPR013023">
    <property type="entry name" value="KARI"/>
</dbReference>
<keyword evidence="7 11" id="KW-0460">Magnesium</keyword>
<dbReference type="InterPro" id="IPR008927">
    <property type="entry name" value="6-PGluconate_DH-like_C_sf"/>
</dbReference>
<evidence type="ECO:0000256" key="11">
    <source>
        <dbReference type="PROSITE-ProRule" id="PRU01198"/>
    </source>
</evidence>
<feature type="binding site" evidence="11">
    <location>
        <position position="213"/>
    </location>
    <ligand>
        <name>Mg(2+)</name>
        <dbReference type="ChEBI" id="CHEBI:18420"/>
        <label>1</label>
    </ligand>
</feature>
<dbReference type="SUPFAM" id="SSF48179">
    <property type="entry name" value="6-phosphogluconate dehydrogenase C-terminal domain-like"/>
    <property type="match status" value="1"/>
</dbReference>
<feature type="binding site" evidence="11">
    <location>
        <position position="271"/>
    </location>
    <ligand>
        <name>substrate</name>
    </ligand>
</feature>
<dbReference type="Pfam" id="PF01450">
    <property type="entry name" value="KARI_C"/>
    <property type="match status" value="1"/>
</dbReference>
<keyword evidence="6 11" id="KW-0479">Metal-binding</keyword>
<evidence type="ECO:0000256" key="7">
    <source>
        <dbReference type="ARBA" id="ARBA00022842"/>
    </source>
</evidence>
<feature type="domain" description="KARI N-terminal Rossmann" evidence="13">
    <location>
        <begin position="10"/>
        <end position="200"/>
    </location>
</feature>
<dbReference type="GO" id="GO:0046872">
    <property type="term" value="F:metal ion binding"/>
    <property type="evidence" value="ECO:0007669"/>
    <property type="project" value="UniProtKB-UniRule"/>
</dbReference>
<feature type="binding site" evidence="11">
    <location>
        <position position="245"/>
    </location>
    <ligand>
        <name>Mg(2+)</name>
        <dbReference type="ChEBI" id="CHEBI:18420"/>
        <label>2</label>
    </ligand>
</feature>
<dbReference type="GO" id="GO:0016853">
    <property type="term" value="F:isomerase activity"/>
    <property type="evidence" value="ECO:0007669"/>
    <property type="project" value="UniProtKB-KW"/>
</dbReference>
<dbReference type="UniPathway" id="UPA00049">
    <property type="reaction ID" value="UER00060"/>
</dbReference>
<keyword evidence="9 11" id="KW-0100">Branched-chain amino acid biosynthesis</keyword>
<feature type="binding site" evidence="11">
    <location>
        <position position="209"/>
    </location>
    <ligand>
        <name>Mg(2+)</name>
        <dbReference type="ChEBI" id="CHEBI:18420"/>
        <label>1</label>
    </ligand>
</feature>
<dbReference type="GO" id="GO:0009097">
    <property type="term" value="P:isoleucine biosynthetic process"/>
    <property type="evidence" value="ECO:0007669"/>
    <property type="project" value="UniProtKB-UniRule"/>
</dbReference>
<reference evidence="15" key="1">
    <citation type="journal article" date="2020" name="mSystems">
        <title>Genome- and Community-Level Interaction Insights into Carbon Utilization and Element Cycling Functions of Hydrothermarchaeota in Hydrothermal Sediment.</title>
        <authorList>
            <person name="Zhou Z."/>
            <person name="Liu Y."/>
            <person name="Xu W."/>
            <person name="Pan J."/>
            <person name="Luo Z.H."/>
            <person name="Li M."/>
        </authorList>
    </citation>
    <scope>NUCLEOTIDE SEQUENCE [LARGE SCALE GENOMIC DNA]</scope>
    <source>
        <strain evidence="15">SpSt-794</strain>
    </source>
</reference>
<evidence type="ECO:0000256" key="4">
    <source>
        <dbReference type="ARBA" id="ARBA00010318"/>
    </source>
</evidence>
<accession>A0A7C4U098</accession>
<evidence type="ECO:0000259" key="13">
    <source>
        <dbReference type="PROSITE" id="PS51850"/>
    </source>
</evidence>
<evidence type="ECO:0000256" key="2">
    <source>
        <dbReference type="ARBA" id="ARBA00004864"/>
    </source>
</evidence>
<keyword evidence="8 11" id="KW-0560">Oxidoreductase</keyword>
<feature type="domain" description="KARI C-terminal knotted" evidence="14">
    <location>
        <begin position="201"/>
        <end position="348"/>
    </location>
</feature>
<dbReference type="FunFam" id="1.10.1040.10:FF:000003">
    <property type="entry name" value="Ketol-acid reductoisomerase, mitochondrial"/>
    <property type="match status" value="1"/>
</dbReference>
<evidence type="ECO:0000256" key="8">
    <source>
        <dbReference type="ARBA" id="ARBA00023002"/>
    </source>
</evidence>
<dbReference type="PANTHER" id="PTHR21371:SF1">
    <property type="entry name" value="KETOL-ACID REDUCTOISOMERASE, MITOCHONDRIAL"/>
    <property type="match status" value="1"/>
</dbReference>
<proteinExistence type="inferred from homology"/>